<feature type="compositionally biased region" description="Polar residues" evidence="1">
    <location>
        <begin position="278"/>
        <end position="294"/>
    </location>
</feature>
<evidence type="ECO:0000313" key="3">
    <source>
        <dbReference type="Proteomes" id="UP000256964"/>
    </source>
</evidence>
<feature type="region of interest" description="Disordered" evidence="1">
    <location>
        <begin position="183"/>
        <end position="232"/>
    </location>
</feature>
<feature type="compositionally biased region" description="Low complexity" evidence="1">
    <location>
        <begin position="196"/>
        <end position="209"/>
    </location>
</feature>
<feature type="region of interest" description="Disordered" evidence="1">
    <location>
        <begin position="271"/>
        <end position="294"/>
    </location>
</feature>
<dbReference type="STRING" id="139420.A0A371DAN6"/>
<dbReference type="Proteomes" id="UP000256964">
    <property type="component" value="Unassembled WGS sequence"/>
</dbReference>
<sequence>MVQYVRNHYRKVLKESLFSPGRCGLTKFVNTVISKFDPDRKPTLDFVIRLVVLRHFCLENPAALDCEDLVEWFPPEHLASMHPPKTGKCKREGRPFWELAQEYIENKILENGEDLSSDKWRTYLSKAIQEEQKLFPDDQLPLLPQLRVPPPVAFSAPNSEDLTVPNFGSPDDMLGTVTTNATQMNDAGQPEHVRSLSRSSMSSPFSPSPVLRASEFGSPRTPASTLSSIPPASFLPQASGHIPHSSVHLPRLPELAQAPANNFGMQLCPDIPDAAAPTSRSSRLAPRQPSTRLNVSAGARSGSAAAVSLSQVTDPDAHAFDFDIGGQSLLSQGSHRLW</sequence>
<evidence type="ECO:0000313" key="2">
    <source>
        <dbReference type="EMBL" id="RDX49591.1"/>
    </source>
</evidence>
<dbReference type="EMBL" id="KZ857404">
    <property type="protein sequence ID" value="RDX49591.1"/>
    <property type="molecule type" value="Genomic_DNA"/>
</dbReference>
<keyword evidence="3" id="KW-1185">Reference proteome</keyword>
<organism evidence="2 3">
    <name type="scientific">Lentinus brumalis</name>
    <dbReference type="NCBI Taxonomy" id="2498619"/>
    <lineage>
        <taxon>Eukaryota</taxon>
        <taxon>Fungi</taxon>
        <taxon>Dikarya</taxon>
        <taxon>Basidiomycota</taxon>
        <taxon>Agaricomycotina</taxon>
        <taxon>Agaricomycetes</taxon>
        <taxon>Polyporales</taxon>
        <taxon>Polyporaceae</taxon>
        <taxon>Lentinus</taxon>
    </lineage>
</organism>
<name>A0A371DAN6_9APHY</name>
<dbReference type="AlphaFoldDB" id="A0A371DAN6"/>
<proteinExistence type="predicted"/>
<reference evidence="2 3" key="1">
    <citation type="journal article" date="2018" name="Biotechnol. Biofuels">
        <title>Integrative visual omics of the white-rot fungus Polyporus brumalis exposes the biotechnological potential of its oxidative enzymes for delignifying raw plant biomass.</title>
        <authorList>
            <person name="Miyauchi S."/>
            <person name="Rancon A."/>
            <person name="Drula E."/>
            <person name="Hage H."/>
            <person name="Chaduli D."/>
            <person name="Favel A."/>
            <person name="Grisel S."/>
            <person name="Henrissat B."/>
            <person name="Herpoel-Gimbert I."/>
            <person name="Ruiz-Duenas F.J."/>
            <person name="Chevret D."/>
            <person name="Hainaut M."/>
            <person name="Lin J."/>
            <person name="Wang M."/>
            <person name="Pangilinan J."/>
            <person name="Lipzen A."/>
            <person name="Lesage-Meessen L."/>
            <person name="Navarro D."/>
            <person name="Riley R."/>
            <person name="Grigoriev I.V."/>
            <person name="Zhou S."/>
            <person name="Raouche S."/>
            <person name="Rosso M.N."/>
        </authorList>
    </citation>
    <scope>NUCLEOTIDE SEQUENCE [LARGE SCALE GENOMIC DNA]</scope>
    <source>
        <strain evidence="2 3">BRFM 1820</strain>
    </source>
</reference>
<protein>
    <submittedName>
        <fullName evidence="2">Uncharacterized protein</fullName>
    </submittedName>
</protein>
<evidence type="ECO:0000256" key="1">
    <source>
        <dbReference type="SAM" id="MobiDB-lite"/>
    </source>
</evidence>
<gene>
    <name evidence="2" type="ORF">OH76DRAFT_1482964</name>
</gene>
<feature type="compositionally biased region" description="Polar residues" evidence="1">
    <location>
        <begin position="221"/>
        <end position="230"/>
    </location>
</feature>
<accession>A0A371DAN6</accession>